<dbReference type="EMBL" id="BRPB01000009">
    <property type="protein sequence ID" value="GLA46801.1"/>
    <property type="molecule type" value="Genomic_DNA"/>
</dbReference>
<gene>
    <name evidence="2" type="ORF">AnigIFM63604_011402</name>
</gene>
<dbReference type="PANTHER" id="PTHR43798">
    <property type="entry name" value="MONOACYLGLYCEROL LIPASE"/>
    <property type="match status" value="1"/>
</dbReference>
<comment type="caution">
    <text evidence="2">The sequence shown here is derived from an EMBL/GenBank/DDBJ whole genome shotgun (WGS) entry which is preliminary data.</text>
</comment>
<accession>A0A9W5ZXN2</accession>
<name>A0A9W5ZXN2_ASPNG</name>
<dbReference type="PRINTS" id="PR00412">
    <property type="entry name" value="EPOXHYDRLASE"/>
</dbReference>
<dbReference type="GO" id="GO:0047372">
    <property type="term" value="F:monoacylglycerol lipase activity"/>
    <property type="evidence" value="ECO:0007669"/>
    <property type="project" value="TreeGrafter"/>
</dbReference>
<protein>
    <recommendedName>
        <fullName evidence="1">AB hydrolase-1 domain-containing protein</fullName>
    </recommendedName>
</protein>
<evidence type="ECO:0000259" key="1">
    <source>
        <dbReference type="Pfam" id="PF00561"/>
    </source>
</evidence>
<proteinExistence type="predicted"/>
<dbReference type="Gene3D" id="3.40.50.1820">
    <property type="entry name" value="alpha/beta hydrolase"/>
    <property type="match status" value="1"/>
</dbReference>
<dbReference type="Proteomes" id="UP001144191">
    <property type="component" value="Unassembled WGS sequence"/>
</dbReference>
<dbReference type="InterPro" id="IPR000639">
    <property type="entry name" value="Epox_hydrolase-like"/>
</dbReference>
<organism evidence="2 3">
    <name type="scientific">Aspergillus niger</name>
    <dbReference type="NCBI Taxonomy" id="5061"/>
    <lineage>
        <taxon>Eukaryota</taxon>
        <taxon>Fungi</taxon>
        <taxon>Dikarya</taxon>
        <taxon>Ascomycota</taxon>
        <taxon>Pezizomycotina</taxon>
        <taxon>Eurotiomycetes</taxon>
        <taxon>Eurotiomycetidae</taxon>
        <taxon>Eurotiales</taxon>
        <taxon>Aspergillaceae</taxon>
        <taxon>Aspergillus</taxon>
        <taxon>Aspergillus subgen. Circumdati</taxon>
    </lineage>
</organism>
<dbReference type="Pfam" id="PF00561">
    <property type="entry name" value="Abhydrolase_1"/>
    <property type="match status" value="1"/>
</dbReference>
<sequence length="289" mass="32239">MDPRSVVPHNVLISGQRIAYGIHGNGSAPIVMLHGTPSSSLIWRNIIPHLIRAGYKVHVYDLLGYGLSERPWDPCIDTSITGQVPILKGLLAHWGLQTVNIVAHDIGGGIAQRLAVFNPELVSSLTMIDVVSFNSYPSERTKQQMQRGLESLIRADSKEHREHMKGWLQSAVVTDNMTREGSLDVFLNYISGPVGQASFFEHQVKHYNPKHTSGEVAERISELGKVPVQLIWGKNDAWQKLEWAHKLHESIPGSELTILETCGHFSLEDRPDEIARLVVSFLERESHVG</sequence>
<dbReference type="PANTHER" id="PTHR43798:SF33">
    <property type="entry name" value="HYDROLASE, PUTATIVE (AFU_ORTHOLOGUE AFUA_2G14860)-RELATED"/>
    <property type="match status" value="1"/>
</dbReference>
<dbReference type="AlphaFoldDB" id="A0A9W5ZXN2"/>
<evidence type="ECO:0000313" key="2">
    <source>
        <dbReference type="EMBL" id="GLA46801.1"/>
    </source>
</evidence>
<dbReference type="SUPFAM" id="SSF53474">
    <property type="entry name" value="alpha/beta-Hydrolases"/>
    <property type="match status" value="1"/>
</dbReference>
<evidence type="ECO:0000313" key="3">
    <source>
        <dbReference type="Proteomes" id="UP001144191"/>
    </source>
</evidence>
<dbReference type="PRINTS" id="PR00111">
    <property type="entry name" value="ABHYDROLASE"/>
</dbReference>
<reference evidence="2" key="1">
    <citation type="submission" date="2022-07" db="EMBL/GenBank/DDBJ databases">
        <title>Taxonomy of Aspergillus series Nigri: significant species reduction supported by multi-species coalescent approaches.</title>
        <authorList>
            <person name="Bian C."/>
            <person name="Kusuya Y."/>
            <person name="Sklenar F."/>
            <person name="D'hooge E."/>
            <person name="Yaguchi T."/>
            <person name="Takahashi H."/>
            <person name="Hubka V."/>
        </authorList>
    </citation>
    <scope>NUCLEOTIDE SEQUENCE</scope>
    <source>
        <strain evidence="2">IFM 63604</strain>
    </source>
</reference>
<dbReference type="InterPro" id="IPR029058">
    <property type="entry name" value="AB_hydrolase_fold"/>
</dbReference>
<feature type="domain" description="AB hydrolase-1" evidence="1">
    <location>
        <begin position="29"/>
        <end position="271"/>
    </location>
</feature>
<dbReference type="GO" id="GO:0046464">
    <property type="term" value="P:acylglycerol catabolic process"/>
    <property type="evidence" value="ECO:0007669"/>
    <property type="project" value="TreeGrafter"/>
</dbReference>
<dbReference type="GO" id="GO:0016020">
    <property type="term" value="C:membrane"/>
    <property type="evidence" value="ECO:0007669"/>
    <property type="project" value="TreeGrafter"/>
</dbReference>
<dbReference type="InterPro" id="IPR050266">
    <property type="entry name" value="AB_hydrolase_sf"/>
</dbReference>
<dbReference type="InterPro" id="IPR000073">
    <property type="entry name" value="AB_hydrolase_1"/>
</dbReference>